<reference evidence="1" key="1">
    <citation type="submission" date="2022-02" db="EMBL/GenBank/DDBJ databases">
        <title>Plant Genome Project.</title>
        <authorList>
            <person name="Zhang R.-G."/>
        </authorList>
    </citation>
    <scope>NUCLEOTIDE SEQUENCE</scope>
    <source>
        <strain evidence="1">AT1</strain>
    </source>
</reference>
<accession>A0ACC0PMF4</accession>
<gene>
    <name evidence="1" type="ORF">RHMOL_Rhmol02G0022000</name>
</gene>
<dbReference type="EMBL" id="CM046389">
    <property type="protein sequence ID" value="KAI8566207.1"/>
    <property type="molecule type" value="Genomic_DNA"/>
</dbReference>
<evidence type="ECO:0000313" key="1">
    <source>
        <dbReference type="EMBL" id="KAI8566207.1"/>
    </source>
</evidence>
<name>A0ACC0PMF4_RHOML</name>
<proteinExistence type="predicted"/>
<evidence type="ECO:0000313" key="2">
    <source>
        <dbReference type="Proteomes" id="UP001062846"/>
    </source>
</evidence>
<protein>
    <submittedName>
        <fullName evidence="1">Uncharacterized protein</fullName>
    </submittedName>
</protein>
<organism evidence="1 2">
    <name type="scientific">Rhododendron molle</name>
    <name type="common">Chinese azalea</name>
    <name type="synonym">Azalea mollis</name>
    <dbReference type="NCBI Taxonomy" id="49168"/>
    <lineage>
        <taxon>Eukaryota</taxon>
        <taxon>Viridiplantae</taxon>
        <taxon>Streptophyta</taxon>
        <taxon>Embryophyta</taxon>
        <taxon>Tracheophyta</taxon>
        <taxon>Spermatophyta</taxon>
        <taxon>Magnoliopsida</taxon>
        <taxon>eudicotyledons</taxon>
        <taxon>Gunneridae</taxon>
        <taxon>Pentapetalae</taxon>
        <taxon>asterids</taxon>
        <taxon>Ericales</taxon>
        <taxon>Ericaceae</taxon>
        <taxon>Ericoideae</taxon>
        <taxon>Rhodoreae</taxon>
        <taxon>Rhododendron</taxon>
    </lineage>
</organism>
<comment type="caution">
    <text evidence="1">The sequence shown here is derived from an EMBL/GenBank/DDBJ whole genome shotgun (WGS) entry which is preliminary data.</text>
</comment>
<keyword evidence="2" id="KW-1185">Reference proteome</keyword>
<sequence>MCASSCYPFISPSSKLQLPSPCSPSFLAATPSPEKSQISPPLSPTTTPRLKSSPPPHPTPPPPSTPPSPASVKMPSTLKYFTPNYAILVSFCEAASSGSDPLRRGLRPSAGLGRRELLMEVYGRVGVTEQTGGAVVD</sequence>
<dbReference type="Proteomes" id="UP001062846">
    <property type="component" value="Chromosome 2"/>
</dbReference>